<keyword evidence="10" id="KW-0378">Hydrolase</keyword>
<dbReference type="Pfam" id="PF02244">
    <property type="entry name" value="Propep_M14"/>
    <property type="match status" value="1"/>
</dbReference>
<keyword evidence="12" id="KW-0843">Virulence</keyword>
<dbReference type="PANTHER" id="PTHR11705">
    <property type="entry name" value="PROTEASE FAMILY M14 CARBOXYPEPTIDASE A,B"/>
    <property type="match status" value="1"/>
</dbReference>
<keyword evidence="9" id="KW-0732">Signal</keyword>
<dbReference type="OrthoDB" id="3626597at2759"/>
<dbReference type="PROSITE" id="PS52035">
    <property type="entry name" value="PEPTIDASE_M14"/>
    <property type="match status" value="1"/>
</dbReference>
<evidence type="ECO:0000256" key="14">
    <source>
        <dbReference type="ARBA" id="ARBA00023145"/>
    </source>
</evidence>
<sequence>MASKRSLLIILGVIGVIECLSGIVRYDGYKVLRIQPSGLDQQSAVVNLIRDGQHEIDVWSEMSGEGLDGTGSTLEIQVSPSILPTILSTLEKMGIHYDVLIDDLQKSIEEQLQANGMHRYKRSADSINLTTGYSTFHDKYWRYEEINEWLLKICKTYPNLTECINLGMSYENRPIYAIKISTSLDDATKRQAIWIDAGMHAREWIAPSVALFIIDQLIHGYSSNSNIEELLSQVDFYILPVFNVDGYVYSWTTDRLWRKTRSPNPGSKNCSGTDPNRNWDFHFYDETASGFGWTAATDPCANIYQGAEPHSEIEVRHMDDFIQAHAKHIKAYVTLHSYGTLLMWPWCFTTKQVPPTNYDLAYVALAMRGDIKNVHGRIYRTGNIGKMLGFASGGTSVDYMYNNHSIKYSYAFELPGGPFVMGQSQLKRFLLPPENIVPISEEIYVGIKTLAEHVIGGVKYNLTMTATVATTSSATNEKIGLFIHVCLILPLVLAVFRSLR</sequence>
<evidence type="ECO:0000313" key="20">
    <source>
        <dbReference type="Proteomes" id="UP000749559"/>
    </source>
</evidence>
<evidence type="ECO:0000256" key="3">
    <source>
        <dbReference type="ARBA" id="ARBA00004613"/>
    </source>
</evidence>
<organism evidence="19 20">
    <name type="scientific">Owenia fusiformis</name>
    <name type="common">Polychaete worm</name>
    <dbReference type="NCBI Taxonomy" id="6347"/>
    <lineage>
        <taxon>Eukaryota</taxon>
        <taxon>Metazoa</taxon>
        <taxon>Spiralia</taxon>
        <taxon>Lophotrochozoa</taxon>
        <taxon>Annelida</taxon>
        <taxon>Polychaeta</taxon>
        <taxon>Sedentaria</taxon>
        <taxon>Canalipalpata</taxon>
        <taxon>Sabellida</taxon>
        <taxon>Oweniida</taxon>
        <taxon>Oweniidae</taxon>
        <taxon>Owenia</taxon>
    </lineage>
</organism>
<keyword evidence="5" id="KW-0964">Secreted</keyword>
<comment type="caution">
    <text evidence="19">The sequence shown here is derived from an EMBL/GenBank/DDBJ whole genome shotgun (WGS) entry which is preliminary data.</text>
</comment>
<evidence type="ECO:0000256" key="1">
    <source>
        <dbReference type="ARBA" id="ARBA00001947"/>
    </source>
</evidence>
<keyword evidence="8" id="KW-0479">Metal-binding</keyword>
<feature type="active site" description="Proton donor/acceptor" evidence="17">
    <location>
        <position position="413"/>
    </location>
</feature>
<dbReference type="PRINTS" id="PR00765">
    <property type="entry name" value="CRBOXYPTASEA"/>
</dbReference>
<evidence type="ECO:0000256" key="16">
    <source>
        <dbReference type="ARBA" id="ARBA00057299"/>
    </source>
</evidence>
<evidence type="ECO:0000256" key="6">
    <source>
        <dbReference type="ARBA" id="ARBA00022645"/>
    </source>
</evidence>
<evidence type="ECO:0000256" key="2">
    <source>
        <dbReference type="ARBA" id="ARBA00003091"/>
    </source>
</evidence>
<gene>
    <name evidence="19" type="ORF">OFUS_LOCUS20174</name>
</gene>
<dbReference type="InterPro" id="IPR000834">
    <property type="entry name" value="Peptidase_M14"/>
</dbReference>
<evidence type="ECO:0000313" key="19">
    <source>
        <dbReference type="EMBL" id="CAH1795664.1"/>
    </source>
</evidence>
<dbReference type="SUPFAM" id="SSF54897">
    <property type="entry name" value="Protease propeptides/inhibitors"/>
    <property type="match status" value="1"/>
</dbReference>
<dbReference type="AlphaFoldDB" id="A0A8J1U7I7"/>
<name>A0A8J1U7I7_OWEFU</name>
<keyword evidence="15" id="KW-1015">Disulfide bond</keyword>
<protein>
    <recommendedName>
        <fullName evidence="18">Peptidase M14 domain-containing protein</fullName>
    </recommendedName>
</protein>
<comment type="function">
    <text evidence="16">Involved in the digestion of the blood meal.</text>
</comment>
<evidence type="ECO:0000256" key="4">
    <source>
        <dbReference type="ARBA" id="ARBA00005988"/>
    </source>
</evidence>
<dbReference type="Proteomes" id="UP000749559">
    <property type="component" value="Unassembled WGS sequence"/>
</dbReference>
<comment type="cofactor">
    <cofactor evidence="1">
        <name>Zn(2+)</name>
        <dbReference type="ChEBI" id="CHEBI:29105"/>
    </cofactor>
</comment>
<dbReference type="GO" id="GO:0006508">
    <property type="term" value="P:proteolysis"/>
    <property type="evidence" value="ECO:0007669"/>
    <property type="project" value="UniProtKB-KW"/>
</dbReference>
<dbReference type="InterPro" id="IPR036990">
    <property type="entry name" value="M14A-like_propep"/>
</dbReference>
<reference evidence="19" key="1">
    <citation type="submission" date="2022-03" db="EMBL/GenBank/DDBJ databases">
        <authorList>
            <person name="Martin C."/>
        </authorList>
    </citation>
    <scope>NUCLEOTIDE SEQUENCE</scope>
</reference>
<evidence type="ECO:0000256" key="9">
    <source>
        <dbReference type="ARBA" id="ARBA00022729"/>
    </source>
</evidence>
<comment type="similarity">
    <text evidence="4 17">Belongs to the peptidase M14 family.</text>
</comment>
<dbReference type="SUPFAM" id="SSF53187">
    <property type="entry name" value="Zn-dependent exopeptidases"/>
    <property type="match status" value="1"/>
</dbReference>
<keyword evidence="7" id="KW-0645">Protease</keyword>
<dbReference type="FunFam" id="3.40.630.10:FF:000040">
    <property type="entry name" value="zinc carboxypeptidase"/>
    <property type="match status" value="1"/>
</dbReference>
<dbReference type="Gene3D" id="3.30.70.340">
    <property type="entry name" value="Metallocarboxypeptidase-like"/>
    <property type="match status" value="1"/>
</dbReference>
<accession>A0A8J1U7I7</accession>
<evidence type="ECO:0000256" key="8">
    <source>
        <dbReference type="ARBA" id="ARBA00022723"/>
    </source>
</evidence>
<dbReference type="GO" id="GO:0008270">
    <property type="term" value="F:zinc ion binding"/>
    <property type="evidence" value="ECO:0007669"/>
    <property type="project" value="InterPro"/>
</dbReference>
<comment type="function">
    <text evidence="2">Extracellular metalloprotease that contributes to pathogenicity.</text>
</comment>
<dbReference type="GO" id="GO:0004181">
    <property type="term" value="F:metallocarboxypeptidase activity"/>
    <property type="evidence" value="ECO:0007669"/>
    <property type="project" value="InterPro"/>
</dbReference>
<feature type="domain" description="Peptidase M14" evidence="18">
    <location>
        <begin position="139"/>
        <end position="454"/>
    </location>
</feature>
<keyword evidence="6" id="KW-0121">Carboxypeptidase</keyword>
<evidence type="ECO:0000256" key="12">
    <source>
        <dbReference type="ARBA" id="ARBA00023026"/>
    </source>
</evidence>
<dbReference type="PANTHER" id="PTHR11705:SF143">
    <property type="entry name" value="SLL0236 PROTEIN"/>
    <property type="match status" value="1"/>
</dbReference>
<keyword evidence="13" id="KW-0482">Metalloprotease</keyword>
<dbReference type="CDD" id="cd03860">
    <property type="entry name" value="M14_CP_A-B_like"/>
    <property type="match status" value="1"/>
</dbReference>
<proteinExistence type="inferred from homology"/>
<comment type="subcellular location">
    <subcellularLocation>
        <location evidence="3">Secreted</location>
    </subcellularLocation>
</comment>
<evidence type="ECO:0000256" key="7">
    <source>
        <dbReference type="ARBA" id="ARBA00022670"/>
    </source>
</evidence>
<evidence type="ECO:0000256" key="11">
    <source>
        <dbReference type="ARBA" id="ARBA00022833"/>
    </source>
</evidence>
<dbReference type="Pfam" id="PF00246">
    <property type="entry name" value="Peptidase_M14"/>
    <property type="match status" value="1"/>
</dbReference>
<dbReference type="InterPro" id="IPR003146">
    <property type="entry name" value="M14A_act_pep"/>
</dbReference>
<evidence type="ECO:0000256" key="15">
    <source>
        <dbReference type="ARBA" id="ARBA00023157"/>
    </source>
</evidence>
<dbReference type="SMART" id="SM00631">
    <property type="entry name" value="Zn_pept"/>
    <property type="match status" value="1"/>
</dbReference>
<evidence type="ECO:0000256" key="13">
    <source>
        <dbReference type="ARBA" id="ARBA00023049"/>
    </source>
</evidence>
<dbReference type="GO" id="GO:0005615">
    <property type="term" value="C:extracellular space"/>
    <property type="evidence" value="ECO:0007669"/>
    <property type="project" value="TreeGrafter"/>
</dbReference>
<dbReference type="EMBL" id="CAIIXF020000009">
    <property type="protein sequence ID" value="CAH1795664.1"/>
    <property type="molecule type" value="Genomic_DNA"/>
</dbReference>
<evidence type="ECO:0000256" key="10">
    <source>
        <dbReference type="ARBA" id="ARBA00022801"/>
    </source>
</evidence>
<keyword evidence="20" id="KW-1185">Reference proteome</keyword>
<evidence type="ECO:0000256" key="17">
    <source>
        <dbReference type="PROSITE-ProRule" id="PRU01379"/>
    </source>
</evidence>
<dbReference type="Gene3D" id="3.40.630.10">
    <property type="entry name" value="Zn peptidases"/>
    <property type="match status" value="1"/>
</dbReference>
<keyword evidence="11" id="KW-0862">Zinc</keyword>
<evidence type="ECO:0000256" key="5">
    <source>
        <dbReference type="ARBA" id="ARBA00022525"/>
    </source>
</evidence>
<evidence type="ECO:0000259" key="18">
    <source>
        <dbReference type="PROSITE" id="PS52035"/>
    </source>
</evidence>
<keyword evidence="14" id="KW-0865">Zymogen</keyword>